<feature type="domain" description="Exocyst complex component Sec10 N-terminal" evidence="7">
    <location>
        <begin position="57"/>
        <end position="169"/>
    </location>
</feature>
<feature type="domain" description="Exocyst complex component Sec10-like alpha-helical bundle" evidence="6">
    <location>
        <begin position="180"/>
        <end position="792"/>
    </location>
</feature>
<dbReference type="InterPro" id="IPR048625">
    <property type="entry name" value="Sec10_N"/>
</dbReference>
<keyword evidence="4 5" id="KW-0175">Coiled coil</keyword>
<keyword evidence="2" id="KW-0813">Transport</keyword>
<evidence type="ECO:0000256" key="4">
    <source>
        <dbReference type="ARBA" id="ARBA00023054"/>
    </source>
</evidence>
<evidence type="ECO:0000313" key="8">
    <source>
        <dbReference type="EMBL" id="KAK9767770.1"/>
    </source>
</evidence>
<dbReference type="PANTHER" id="PTHR12100">
    <property type="entry name" value="SEC10"/>
    <property type="match status" value="1"/>
</dbReference>
<dbReference type="InterPro" id="IPR048627">
    <property type="entry name" value="Sec10_HB"/>
</dbReference>
<protein>
    <submittedName>
        <fullName evidence="8">Exocyst complex component 5</fullName>
    </submittedName>
</protein>
<feature type="coiled-coil region" evidence="5">
    <location>
        <begin position="68"/>
        <end position="95"/>
    </location>
</feature>
<evidence type="ECO:0000256" key="2">
    <source>
        <dbReference type="ARBA" id="ARBA00022448"/>
    </source>
</evidence>
<organism evidence="8 9">
    <name type="scientific">Basidiobolus ranarum</name>
    <dbReference type="NCBI Taxonomy" id="34480"/>
    <lineage>
        <taxon>Eukaryota</taxon>
        <taxon>Fungi</taxon>
        <taxon>Fungi incertae sedis</taxon>
        <taxon>Zoopagomycota</taxon>
        <taxon>Entomophthoromycotina</taxon>
        <taxon>Basidiobolomycetes</taxon>
        <taxon>Basidiobolales</taxon>
        <taxon>Basidiobolaceae</taxon>
        <taxon>Basidiobolus</taxon>
    </lineage>
</organism>
<evidence type="ECO:0000256" key="1">
    <source>
        <dbReference type="ARBA" id="ARBA00006572"/>
    </source>
</evidence>
<evidence type="ECO:0000259" key="6">
    <source>
        <dbReference type="Pfam" id="PF07393"/>
    </source>
</evidence>
<dbReference type="Proteomes" id="UP001479436">
    <property type="component" value="Unassembled WGS sequence"/>
</dbReference>
<reference evidence="8 9" key="1">
    <citation type="submission" date="2023-04" db="EMBL/GenBank/DDBJ databases">
        <title>Genome of Basidiobolus ranarum AG-B5.</title>
        <authorList>
            <person name="Stajich J.E."/>
            <person name="Carter-House D."/>
            <person name="Gryganskyi A."/>
        </authorList>
    </citation>
    <scope>NUCLEOTIDE SEQUENCE [LARGE SCALE GENOMIC DNA]</scope>
    <source>
        <strain evidence="8 9">AG-B5</strain>
    </source>
</reference>
<evidence type="ECO:0000256" key="5">
    <source>
        <dbReference type="SAM" id="Coils"/>
    </source>
</evidence>
<evidence type="ECO:0000259" key="7">
    <source>
        <dbReference type="Pfam" id="PF20667"/>
    </source>
</evidence>
<dbReference type="Gene3D" id="1.20.58.1970">
    <property type="match status" value="1"/>
</dbReference>
<keyword evidence="3" id="KW-0268">Exocytosis</keyword>
<keyword evidence="9" id="KW-1185">Reference proteome</keyword>
<dbReference type="PANTHER" id="PTHR12100:SF0">
    <property type="entry name" value="EXOCYST COMPLEX COMPONENT 5"/>
    <property type="match status" value="1"/>
</dbReference>
<dbReference type="Pfam" id="PF20667">
    <property type="entry name" value="Sec10_N"/>
    <property type="match status" value="1"/>
</dbReference>
<name>A0ABR2X1W7_9FUNG</name>
<dbReference type="InterPro" id="IPR009976">
    <property type="entry name" value="Sec10-like"/>
</dbReference>
<sequence length="821" mass="93172">MSFNFNISNRLHDLDSSVTNHLKIETFQGKFVPKDFVENISVNLVAMARNHPQDFDPKPFIRTFEFAVDELVRLKARVENAVDGLERSTEDAQKVYKRQIVNLSEVSKDIQHSFTNLESRVSEVGNIAIRIGERLESIDNQRVHASEVRELAELFMQFNKGPPRYLEDLRINSGPDGQFKAATIARRLNGIAKEVDYPGTEMAVSNIEKYCETLETNLLETFDRGYKKGDTRTMGYCAKTLCEFNGGQSCVQTYINQHEFFISQMKLMEPENALENGYSRSSKNLNDINLGPLPVDPWLDHLYQEIRQVIREEWEVISIVFPNALSVIQVFIQRIFAQSIQGYLEGLLQRAESQSKVAYLRILSSSHAATVELVEDLKKFDEFVIQPKVHKTSQKLGTVSSLSVTLDRCIDDLFIPYTENEAYIVIEKKTIADIFKDILSQFTTYHIQRPAFSKSRSVFGRSGSRRSISSGTARLLAKAATSVGNSVQIPPEEHGILSVDSALELLSIHTEAIERCIELSSSEDLPKNVTELFSILVESLGRSYIEVALDATLDDLQYVDPKSESELKWLETLQLASSLIHLIQNHFQTIVMPLLTSSASIYRDAITYKNAFMTSLESKLNSTIQKTIDVIASWLSTLLSRQKKNDFRLRDDDIEIIGMATQPCTQCVEFLKRICVVANRTLDGHNLEMFLVEVGVNFYGLLLTHFKKFTVNALGGLVVSKDISKYQEAISMFRQKELNDLFEMLHHLGNLFLVRSEILKSLLEEDSFLQDIPLQDLVPYIQMREDYRSSQIPKLLGISTLQATTGWSTLDKDIRAMAING</sequence>
<comment type="caution">
    <text evidence="8">The sequence shown here is derived from an EMBL/GenBank/DDBJ whole genome shotgun (WGS) entry which is preliminary data.</text>
</comment>
<evidence type="ECO:0000256" key="3">
    <source>
        <dbReference type="ARBA" id="ARBA00022483"/>
    </source>
</evidence>
<dbReference type="Pfam" id="PF07393">
    <property type="entry name" value="Sec10_HB"/>
    <property type="match status" value="1"/>
</dbReference>
<accession>A0ABR2X1W7</accession>
<gene>
    <name evidence="8" type="primary">SEC10</name>
    <name evidence="8" type="ORF">K7432_002153</name>
</gene>
<evidence type="ECO:0000313" key="9">
    <source>
        <dbReference type="Proteomes" id="UP001479436"/>
    </source>
</evidence>
<dbReference type="EMBL" id="JASJQH010000055">
    <property type="protein sequence ID" value="KAK9767770.1"/>
    <property type="molecule type" value="Genomic_DNA"/>
</dbReference>
<proteinExistence type="inferred from homology"/>
<comment type="similarity">
    <text evidence="1">Belongs to the SEC10 family.</text>
</comment>